<dbReference type="PROSITE" id="PS50005">
    <property type="entry name" value="TPR"/>
    <property type="match status" value="1"/>
</dbReference>
<keyword evidence="5" id="KW-1185">Reference proteome</keyword>
<reference evidence="4 5" key="1">
    <citation type="submission" date="2019-02" db="EMBL/GenBank/DDBJ databases">
        <title>Deep-cultivation of Planctomycetes and their phenomic and genomic characterization uncovers novel biology.</title>
        <authorList>
            <person name="Wiegand S."/>
            <person name="Jogler M."/>
            <person name="Boedeker C."/>
            <person name="Pinto D."/>
            <person name="Vollmers J."/>
            <person name="Rivas-Marin E."/>
            <person name="Kohn T."/>
            <person name="Peeters S.H."/>
            <person name="Heuer A."/>
            <person name="Rast P."/>
            <person name="Oberbeckmann S."/>
            <person name="Bunk B."/>
            <person name="Jeske O."/>
            <person name="Meyerdierks A."/>
            <person name="Storesund J.E."/>
            <person name="Kallscheuer N."/>
            <person name="Luecker S."/>
            <person name="Lage O.M."/>
            <person name="Pohl T."/>
            <person name="Merkel B.J."/>
            <person name="Hornburger P."/>
            <person name="Mueller R.-W."/>
            <person name="Bruemmer F."/>
            <person name="Labrenz M."/>
            <person name="Spormann A.M."/>
            <person name="Op den Camp H."/>
            <person name="Overmann J."/>
            <person name="Amann R."/>
            <person name="Jetten M.S.M."/>
            <person name="Mascher T."/>
            <person name="Medema M.H."/>
            <person name="Devos D.P."/>
            <person name="Kaster A.-K."/>
            <person name="Ovreas L."/>
            <person name="Rohde M."/>
            <person name="Galperin M.Y."/>
            <person name="Jogler C."/>
        </authorList>
    </citation>
    <scope>NUCLEOTIDE SEQUENCE [LARGE SCALE GENOMIC DNA]</scope>
    <source>
        <strain evidence="4 5">Pan189</strain>
    </source>
</reference>
<accession>A0A517R7K0</accession>
<dbReference type="OrthoDB" id="274477at2"/>
<evidence type="ECO:0000313" key="5">
    <source>
        <dbReference type="Proteomes" id="UP000317318"/>
    </source>
</evidence>
<feature type="compositionally biased region" description="Pro residues" evidence="2">
    <location>
        <begin position="421"/>
        <end position="430"/>
    </location>
</feature>
<dbReference type="Proteomes" id="UP000317318">
    <property type="component" value="Chromosome"/>
</dbReference>
<organism evidence="4 5">
    <name type="scientific">Stratiformator vulcanicus</name>
    <dbReference type="NCBI Taxonomy" id="2527980"/>
    <lineage>
        <taxon>Bacteria</taxon>
        <taxon>Pseudomonadati</taxon>
        <taxon>Planctomycetota</taxon>
        <taxon>Planctomycetia</taxon>
        <taxon>Planctomycetales</taxon>
        <taxon>Planctomycetaceae</taxon>
        <taxon>Stratiformator</taxon>
    </lineage>
</organism>
<sequence precursor="true">MRTSFFSAYALIGLALVLGSAGCQSTGGGSLLSLRNEKYDPERVEEVDRIRPVKSGMLNKIALAGGFLPDDKSPYMAAAAPPKAQAAFKEAVTIFEDGDLATAEKRFKHIASRYRDTTIEEDALFMLGETQFRRKRYPKAQDSFDELYERYPTTRYIDRVSDRMYAIAQYWLGSPKLIEPSDIQPVNFEKPATTPRPKVAAAGTHPSGPGYLPNLFDRTRPVIDTSGRALQALRSIWLNDPTGPKADEAIMLSADYHFRNANYVESDRFYQMLRDEYPKSPYLEDAFVLGSHVKLLSYQGPQYDGTSLEEAQKLKQTAVRLFPEAQAKPRLLDEIRKSEAQQASRQWEQVRFYQRKNNATAVAVSTHALLTDFPNSQYAPAARRIYTSLPASAKKNLKPLPGTPKRTSPPQLREVPDAEPYTPPAPPPARPGRASL</sequence>
<dbReference type="EMBL" id="CP036268">
    <property type="protein sequence ID" value="QDT39864.1"/>
    <property type="molecule type" value="Genomic_DNA"/>
</dbReference>
<name>A0A517R7K0_9PLAN</name>
<evidence type="ECO:0000256" key="3">
    <source>
        <dbReference type="SAM" id="SignalP"/>
    </source>
</evidence>
<protein>
    <submittedName>
        <fullName evidence="4">Outer membrane protein assembly factor BamD</fullName>
    </submittedName>
</protein>
<proteinExistence type="predicted"/>
<keyword evidence="3" id="KW-0732">Signal</keyword>
<dbReference type="InterPro" id="IPR011990">
    <property type="entry name" value="TPR-like_helical_dom_sf"/>
</dbReference>
<feature type="signal peptide" evidence="3">
    <location>
        <begin position="1"/>
        <end position="25"/>
    </location>
</feature>
<dbReference type="Gene3D" id="1.25.40.10">
    <property type="entry name" value="Tetratricopeptide repeat domain"/>
    <property type="match status" value="2"/>
</dbReference>
<keyword evidence="1" id="KW-0802">TPR repeat</keyword>
<evidence type="ECO:0000313" key="4">
    <source>
        <dbReference type="EMBL" id="QDT39864.1"/>
    </source>
</evidence>
<feature type="region of interest" description="Disordered" evidence="2">
    <location>
        <begin position="390"/>
        <end position="436"/>
    </location>
</feature>
<dbReference type="SUPFAM" id="SSF48452">
    <property type="entry name" value="TPR-like"/>
    <property type="match status" value="1"/>
</dbReference>
<dbReference type="AlphaFoldDB" id="A0A517R7K0"/>
<gene>
    <name evidence="4" type="primary">bamD</name>
    <name evidence="4" type="ORF">Pan189_42760</name>
</gene>
<dbReference type="InterPro" id="IPR019734">
    <property type="entry name" value="TPR_rpt"/>
</dbReference>
<dbReference type="KEGG" id="svp:Pan189_42760"/>
<evidence type="ECO:0000256" key="2">
    <source>
        <dbReference type="SAM" id="MobiDB-lite"/>
    </source>
</evidence>
<feature type="chain" id="PRO_5021875377" evidence="3">
    <location>
        <begin position="26"/>
        <end position="436"/>
    </location>
</feature>
<dbReference type="Pfam" id="PF13174">
    <property type="entry name" value="TPR_6"/>
    <property type="match status" value="1"/>
</dbReference>
<feature type="repeat" description="TPR" evidence="1">
    <location>
        <begin position="121"/>
        <end position="154"/>
    </location>
</feature>
<dbReference type="RefSeq" id="WP_145365974.1">
    <property type="nucleotide sequence ID" value="NZ_CP036268.1"/>
</dbReference>
<evidence type="ECO:0000256" key="1">
    <source>
        <dbReference type="PROSITE-ProRule" id="PRU00339"/>
    </source>
</evidence>
<dbReference type="PROSITE" id="PS51257">
    <property type="entry name" value="PROKAR_LIPOPROTEIN"/>
    <property type="match status" value="1"/>
</dbReference>